<dbReference type="EnsemblPlants" id="AET0Gv20147000.9">
    <property type="protein sequence ID" value="AET0Gv20147000.9"/>
    <property type="gene ID" value="AET0Gv20147000"/>
</dbReference>
<accession>A0A452XGK7</accession>
<proteinExistence type="predicted"/>
<keyword evidence="2" id="KW-1185">Reference proteome</keyword>
<evidence type="ECO:0000313" key="2">
    <source>
        <dbReference type="Proteomes" id="UP000015105"/>
    </source>
</evidence>
<protein>
    <submittedName>
        <fullName evidence="1">Uncharacterized protein</fullName>
    </submittedName>
</protein>
<reference evidence="1" key="3">
    <citation type="submission" date="2019-03" db="UniProtKB">
        <authorList>
            <consortium name="EnsemblPlants"/>
        </authorList>
    </citation>
    <scope>IDENTIFICATION</scope>
</reference>
<name>A0A452XGK7_AEGTS</name>
<sequence>MVCSHCSYHFSFFAVNITIFLSMRNSFFCEKKEHWICFVTTTLTPYREKEQH</sequence>
<dbReference type="AlphaFoldDB" id="A0A452XGK7"/>
<organism evidence="1 2">
    <name type="scientific">Aegilops tauschii subsp. strangulata</name>
    <name type="common">Goatgrass</name>
    <dbReference type="NCBI Taxonomy" id="200361"/>
    <lineage>
        <taxon>Eukaryota</taxon>
        <taxon>Viridiplantae</taxon>
        <taxon>Streptophyta</taxon>
        <taxon>Embryophyta</taxon>
        <taxon>Tracheophyta</taxon>
        <taxon>Spermatophyta</taxon>
        <taxon>Magnoliopsida</taxon>
        <taxon>Liliopsida</taxon>
        <taxon>Poales</taxon>
        <taxon>Poaceae</taxon>
        <taxon>BOP clade</taxon>
        <taxon>Pooideae</taxon>
        <taxon>Triticodae</taxon>
        <taxon>Triticeae</taxon>
        <taxon>Triticinae</taxon>
        <taxon>Aegilops</taxon>
    </lineage>
</organism>
<dbReference type="Gramene" id="AET0Gv20147000.9">
    <property type="protein sequence ID" value="AET0Gv20147000.9"/>
    <property type="gene ID" value="AET0Gv20147000"/>
</dbReference>
<dbReference type="Proteomes" id="UP000015105">
    <property type="component" value="Unassembled WGS sequence"/>
</dbReference>
<reference evidence="2" key="1">
    <citation type="journal article" date="2014" name="Science">
        <title>Ancient hybridizations among the ancestral genomes of bread wheat.</title>
        <authorList>
            <consortium name="International Wheat Genome Sequencing Consortium,"/>
            <person name="Marcussen T."/>
            <person name="Sandve S.R."/>
            <person name="Heier L."/>
            <person name="Spannagl M."/>
            <person name="Pfeifer M."/>
            <person name="Jakobsen K.S."/>
            <person name="Wulff B.B."/>
            <person name="Steuernagel B."/>
            <person name="Mayer K.F."/>
            <person name="Olsen O.A."/>
        </authorList>
    </citation>
    <scope>NUCLEOTIDE SEQUENCE [LARGE SCALE GENOMIC DNA]</scope>
    <source>
        <strain evidence="2">cv. AL8/78</strain>
    </source>
</reference>
<evidence type="ECO:0000313" key="1">
    <source>
        <dbReference type="EnsemblPlants" id="AET0Gv20147000.9"/>
    </source>
</evidence>
<reference evidence="2" key="2">
    <citation type="journal article" date="2017" name="Nat. Plants">
        <title>The Aegilops tauschii genome reveals multiple impacts of transposons.</title>
        <authorList>
            <person name="Zhao G."/>
            <person name="Zou C."/>
            <person name="Li K."/>
            <person name="Wang K."/>
            <person name="Li T."/>
            <person name="Gao L."/>
            <person name="Zhang X."/>
            <person name="Wang H."/>
            <person name="Yang Z."/>
            <person name="Liu X."/>
            <person name="Jiang W."/>
            <person name="Mao L."/>
            <person name="Kong X."/>
            <person name="Jiao Y."/>
            <person name="Jia J."/>
        </authorList>
    </citation>
    <scope>NUCLEOTIDE SEQUENCE [LARGE SCALE GENOMIC DNA]</scope>
    <source>
        <strain evidence="2">cv. AL8/78</strain>
    </source>
</reference>